<evidence type="ECO:0000259" key="2">
    <source>
        <dbReference type="PROSITE" id="PS50883"/>
    </source>
</evidence>
<name>A0ABV9NKB8_9GAMM</name>
<feature type="transmembrane region" description="Helical" evidence="1">
    <location>
        <begin position="26"/>
        <end position="46"/>
    </location>
</feature>
<keyword evidence="6" id="KW-1185">Reference proteome</keyword>
<dbReference type="InterPro" id="IPR003660">
    <property type="entry name" value="HAMP_dom"/>
</dbReference>
<proteinExistence type="predicted"/>
<dbReference type="CDD" id="cd06225">
    <property type="entry name" value="HAMP"/>
    <property type="match status" value="1"/>
</dbReference>
<dbReference type="InterPro" id="IPR043128">
    <property type="entry name" value="Rev_trsase/Diguanyl_cyclase"/>
</dbReference>
<evidence type="ECO:0000259" key="4">
    <source>
        <dbReference type="PROSITE" id="PS50887"/>
    </source>
</evidence>
<dbReference type="InterPro" id="IPR029787">
    <property type="entry name" value="Nucleotide_cyclase"/>
</dbReference>
<gene>
    <name evidence="5" type="ORF">ACFO3Q_08270</name>
</gene>
<feature type="domain" description="GGDEF" evidence="4">
    <location>
        <begin position="326"/>
        <end position="463"/>
    </location>
</feature>
<dbReference type="SMART" id="SM00304">
    <property type="entry name" value="HAMP"/>
    <property type="match status" value="1"/>
</dbReference>
<evidence type="ECO:0000256" key="1">
    <source>
        <dbReference type="SAM" id="Phobius"/>
    </source>
</evidence>
<dbReference type="Gene3D" id="3.30.70.270">
    <property type="match status" value="1"/>
</dbReference>
<organism evidence="5 6">
    <name type="scientific">Coralloluteibacterium thermophilum</name>
    <dbReference type="NCBI Taxonomy" id="2707049"/>
    <lineage>
        <taxon>Bacteria</taxon>
        <taxon>Pseudomonadati</taxon>
        <taxon>Pseudomonadota</taxon>
        <taxon>Gammaproteobacteria</taxon>
        <taxon>Lysobacterales</taxon>
        <taxon>Lysobacteraceae</taxon>
        <taxon>Coralloluteibacterium</taxon>
    </lineage>
</organism>
<dbReference type="SMART" id="SM00052">
    <property type="entry name" value="EAL"/>
    <property type="match status" value="1"/>
</dbReference>
<protein>
    <submittedName>
        <fullName evidence="5">Bifunctional diguanylate cyclase/phosphodiesterase</fullName>
    </submittedName>
</protein>
<dbReference type="PROSITE" id="PS50887">
    <property type="entry name" value="GGDEF"/>
    <property type="match status" value="1"/>
</dbReference>
<dbReference type="PROSITE" id="PS50883">
    <property type="entry name" value="EAL"/>
    <property type="match status" value="1"/>
</dbReference>
<reference evidence="6" key="1">
    <citation type="journal article" date="2019" name="Int. J. Syst. Evol. Microbiol.">
        <title>The Global Catalogue of Microorganisms (GCM) 10K type strain sequencing project: providing services to taxonomists for standard genome sequencing and annotation.</title>
        <authorList>
            <consortium name="The Broad Institute Genomics Platform"/>
            <consortium name="The Broad Institute Genome Sequencing Center for Infectious Disease"/>
            <person name="Wu L."/>
            <person name="Ma J."/>
        </authorList>
    </citation>
    <scope>NUCLEOTIDE SEQUENCE [LARGE SCALE GENOMIC DNA]</scope>
    <source>
        <strain evidence="6">CGMCC 1.13574</strain>
    </source>
</reference>
<feature type="domain" description="EAL" evidence="2">
    <location>
        <begin position="472"/>
        <end position="727"/>
    </location>
</feature>
<evidence type="ECO:0000313" key="5">
    <source>
        <dbReference type="EMBL" id="MFC4728160.1"/>
    </source>
</evidence>
<dbReference type="Gene3D" id="6.10.340.10">
    <property type="match status" value="1"/>
</dbReference>
<dbReference type="Gene3D" id="3.20.20.450">
    <property type="entry name" value="EAL domain"/>
    <property type="match status" value="1"/>
</dbReference>
<accession>A0ABV9NKB8</accession>
<dbReference type="PANTHER" id="PTHR44757">
    <property type="entry name" value="DIGUANYLATE CYCLASE DGCP"/>
    <property type="match status" value="1"/>
</dbReference>
<dbReference type="InterPro" id="IPR035919">
    <property type="entry name" value="EAL_sf"/>
</dbReference>
<dbReference type="EMBL" id="JBHSGG010000023">
    <property type="protein sequence ID" value="MFC4728160.1"/>
    <property type="molecule type" value="Genomic_DNA"/>
</dbReference>
<dbReference type="InterPro" id="IPR000160">
    <property type="entry name" value="GGDEF_dom"/>
</dbReference>
<comment type="caution">
    <text evidence="5">The sequence shown here is derived from an EMBL/GenBank/DDBJ whole genome shotgun (WGS) entry which is preliminary data.</text>
</comment>
<evidence type="ECO:0000259" key="3">
    <source>
        <dbReference type="PROSITE" id="PS50885"/>
    </source>
</evidence>
<dbReference type="PROSITE" id="PS50885">
    <property type="entry name" value="HAMP"/>
    <property type="match status" value="1"/>
</dbReference>
<dbReference type="Pfam" id="PF00672">
    <property type="entry name" value="HAMP"/>
    <property type="match status" value="1"/>
</dbReference>
<dbReference type="NCBIfam" id="TIGR00254">
    <property type="entry name" value="GGDEF"/>
    <property type="match status" value="1"/>
</dbReference>
<dbReference type="PANTHER" id="PTHR44757:SF2">
    <property type="entry name" value="BIOFILM ARCHITECTURE MAINTENANCE PROTEIN MBAA"/>
    <property type="match status" value="1"/>
</dbReference>
<feature type="domain" description="HAMP" evidence="3">
    <location>
        <begin position="232"/>
        <end position="290"/>
    </location>
</feature>
<dbReference type="InterPro" id="IPR052155">
    <property type="entry name" value="Biofilm_reg_signaling"/>
</dbReference>
<dbReference type="InterPro" id="IPR001633">
    <property type="entry name" value="EAL_dom"/>
</dbReference>
<dbReference type="CDD" id="cd01949">
    <property type="entry name" value="GGDEF"/>
    <property type="match status" value="1"/>
</dbReference>
<sequence>MSAKREDAPEGATRVRRPRLGLSMRFGLLLVGALLLLVVAAGLLWYQQTRSVAEVVREGTASLRELAFESLEERGQGQAAQIADSLANPLYYFDLAVVGDQIGALKAQADVAYVYVYDREGRVIHDGSRGISTYGQPMDDPLAFRSVVSDGPVVQWSPEIMDVAHPITLGSERLGGVRIGYGLARIAESQANAQRALAERLHALGRQQLVLETGLVGLAVIVTLLLSLFVERAFVRPVRRLADTAREIEAGRFEAAAAMAGQHDARRHDEIGDLVRAFGRMSESVARHDRDIRTLAFSDALTGLPNRYAFRELLDESLQARQNAGDELALLFIDLDDFKRINDTLGHDAGDDVLEHFAARIDACLRRAGLENARLARFGGDEFIAFATGREMRTHAAQLAEAIIEVLQRPFEVRGARVHLSASIGIALYPHDATSTVVLLKSGDVAMYQAKVAGKSCYRFYSRAMDQAVERRMRMEQDLHGAWERGELSVEYQPIYQLADGRMVGAEALLRWAHPRQGRIPPSVFIDVAEQSGLIEQLGRHVLERACADAVRWGEAMPDQPPFVAVNVSARQLRGGGLPEVVANALAAAGLDAARLHVELTETAVLGDELQAGSLLARLRSSGVKVWLDDFGTGFSGLSHLRRVPVDGVKIDRSFVADVLRDPDDLALTSAIIAMAHSLGITVVAEGVENEGQHDVLRERGCDLAQGYWLGRPMSADALMLQMRTPAQGIASIGEGLAGLRSEWEE</sequence>
<evidence type="ECO:0000313" key="6">
    <source>
        <dbReference type="Proteomes" id="UP001595892"/>
    </source>
</evidence>
<feature type="transmembrane region" description="Helical" evidence="1">
    <location>
        <begin position="209"/>
        <end position="230"/>
    </location>
</feature>
<keyword evidence="1" id="KW-0812">Transmembrane</keyword>
<dbReference type="CDD" id="cd01948">
    <property type="entry name" value="EAL"/>
    <property type="match status" value="1"/>
</dbReference>
<dbReference type="Pfam" id="PF00563">
    <property type="entry name" value="EAL"/>
    <property type="match status" value="1"/>
</dbReference>
<keyword evidence="1" id="KW-0472">Membrane</keyword>
<dbReference type="RefSeq" id="WP_377004182.1">
    <property type="nucleotide sequence ID" value="NZ_JBHSGG010000023.1"/>
</dbReference>
<keyword evidence="1" id="KW-1133">Transmembrane helix</keyword>
<dbReference type="Pfam" id="PF00990">
    <property type="entry name" value="GGDEF"/>
    <property type="match status" value="1"/>
</dbReference>
<dbReference type="SUPFAM" id="SSF55073">
    <property type="entry name" value="Nucleotide cyclase"/>
    <property type="match status" value="1"/>
</dbReference>
<dbReference type="SUPFAM" id="SSF141868">
    <property type="entry name" value="EAL domain-like"/>
    <property type="match status" value="1"/>
</dbReference>
<dbReference type="Proteomes" id="UP001595892">
    <property type="component" value="Unassembled WGS sequence"/>
</dbReference>
<dbReference type="SMART" id="SM00267">
    <property type="entry name" value="GGDEF"/>
    <property type="match status" value="1"/>
</dbReference>
<dbReference type="SUPFAM" id="SSF158472">
    <property type="entry name" value="HAMP domain-like"/>
    <property type="match status" value="1"/>
</dbReference>